<feature type="transmembrane region" description="Helical" evidence="1">
    <location>
        <begin position="73"/>
        <end position="95"/>
    </location>
</feature>
<organism evidence="2 3">
    <name type="scientific">Mycena metata</name>
    <dbReference type="NCBI Taxonomy" id="1033252"/>
    <lineage>
        <taxon>Eukaryota</taxon>
        <taxon>Fungi</taxon>
        <taxon>Dikarya</taxon>
        <taxon>Basidiomycota</taxon>
        <taxon>Agaricomycotina</taxon>
        <taxon>Agaricomycetes</taxon>
        <taxon>Agaricomycetidae</taxon>
        <taxon>Agaricales</taxon>
        <taxon>Marasmiineae</taxon>
        <taxon>Mycenaceae</taxon>
        <taxon>Mycena</taxon>
    </lineage>
</organism>
<evidence type="ECO:0000313" key="2">
    <source>
        <dbReference type="EMBL" id="KAJ7732126.1"/>
    </source>
</evidence>
<dbReference type="EMBL" id="JARKIB010000147">
    <property type="protein sequence ID" value="KAJ7732126.1"/>
    <property type="molecule type" value="Genomic_DNA"/>
</dbReference>
<dbReference type="AlphaFoldDB" id="A0AAD7I018"/>
<keyword evidence="1" id="KW-1133">Transmembrane helix</keyword>
<reference evidence="2" key="1">
    <citation type="submission" date="2023-03" db="EMBL/GenBank/DDBJ databases">
        <title>Massive genome expansion in bonnet fungi (Mycena s.s.) driven by repeated elements and novel gene families across ecological guilds.</title>
        <authorList>
            <consortium name="Lawrence Berkeley National Laboratory"/>
            <person name="Harder C.B."/>
            <person name="Miyauchi S."/>
            <person name="Viragh M."/>
            <person name="Kuo A."/>
            <person name="Thoen E."/>
            <person name="Andreopoulos B."/>
            <person name="Lu D."/>
            <person name="Skrede I."/>
            <person name="Drula E."/>
            <person name="Henrissat B."/>
            <person name="Morin E."/>
            <person name="Kohler A."/>
            <person name="Barry K."/>
            <person name="LaButti K."/>
            <person name="Morin E."/>
            <person name="Salamov A."/>
            <person name="Lipzen A."/>
            <person name="Mereny Z."/>
            <person name="Hegedus B."/>
            <person name="Baldrian P."/>
            <person name="Stursova M."/>
            <person name="Weitz H."/>
            <person name="Taylor A."/>
            <person name="Grigoriev I.V."/>
            <person name="Nagy L.G."/>
            <person name="Martin F."/>
            <person name="Kauserud H."/>
        </authorList>
    </citation>
    <scope>NUCLEOTIDE SEQUENCE</scope>
    <source>
        <strain evidence="2">CBHHK182m</strain>
    </source>
</reference>
<protein>
    <submittedName>
        <fullName evidence="2">Uncharacterized protein</fullName>
    </submittedName>
</protein>
<proteinExistence type="predicted"/>
<keyword evidence="1" id="KW-0472">Membrane</keyword>
<keyword evidence="1" id="KW-0812">Transmembrane</keyword>
<accession>A0AAD7I018</accession>
<gene>
    <name evidence="2" type="ORF">B0H16DRAFT_180163</name>
</gene>
<evidence type="ECO:0000256" key="1">
    <source>
        <dbReference type="SAM" id="Phobius"/>
    </source>
</evidence>
<dbReference type="Proteomes" id="UP001215598">
    <property type="component" value="Unassembled WGS sequence"/>
</dbReference>
<evidence type="ECO:0000313" key="3">
    <source>
        <dbReference type="Proteomes" id="UP001215598"/>
    </source>
</evidence>
<sequence>MKDETNDAERLDDYSYTTIQLGVWRMLLPVELTSSQWSPLARFPLSRLGKWDGLSPALLIWRFVREVYSIDPWLNLMLFALTLASAVEGTLLLYASSRLLRTASSLDVRISKPYGMLSFSGSFAPPSHRHLDGQEGGLHLSFDVGLSRILVITYSKVRRYATFIMSVQV</sequence>
<name>A0AAD7I018_9AGAR</name>
<keyword evidence="3" id="KW-1185">Reference proteome</keyword>
<comment type="caution">
    <text evidence="2">The sequence shown here is derived from an EMBL/GenBank/DDBJ whole genome shotgun (WGS) entry which is preliminary data.</text>
</comment>